<keyword evidence="1" id="KW-0732">Signal</keyword>
<keyword evidence="2" id="KW-1185">Reference proteome</keyword>
<feature type="chain" id="PRO_5009310605" evidence="1">
    <location>
        <begin position="21"/>
        <end position="92"/>
    </location>
</feature>
<dbReference type="WBParaSite" id="Hba_03203">
    <property type="protein sequence ID" value="Hba_03203"/>
    <property type="gene ID" value="Hba_03203"/>
</dbReference>
<sequence>MNLFWFYLVQFLVFSNLLSAQINPNHVAINEKRKHIEVDSSWLDKKQQEVQRVQKIGDKGGIATFDGHNTNKPIDRFCTKTLVYNYKLLYYY</sequence>
<dbReference type="Proteomes" id="UP000095283">
    <property type="component" value="Unplaced"/>
</dbReference>
<evidence type="ECO:0000313" key="3">
    <source>
        <dbReference type="WBParaSite" id="Hba_03203"/>
    </source>
</evidence>
<evidence type="ECO:0000256" key="1">
    <source>
        <dbReference type="SAM" id="SignalP"/>
    </source>
</evidence>
<name>A0A1I7WE40_HETBA</name>
<evidence type="ECO:0000313" key="2">
    <source>
        <dbReference type="Proteomes" id="UP000095283"/>
    </source>
</evidence>
<reference evidence="3" key="1">
    <citation type="submission" date="2016-11" db="UniProtKB">
        <authorList>
            <consortium name="WormBaseParasite"/>
        </authorList>
    </citation>
    <scope>IDENTIFICATION</scope>
</reference>
<dbReference type="AlphaFoldDB" id="A0A1I7WE40"/>
<protein>
    <submittedName>
        <fullName evidence="3">Uncharacterized protein</fullName>
    </submittedName>
</protein>
<feature type="signal peptide" evidence="1">
    <location>
        <begin position="1"/>
        <end position="20"/>
    </location>
</feature>
<proteinExistence type="predicted"/>
<accession>A0A1I7WE40</accession>
<organism evidence="2 3">
    <name type="scientific">Heterorhabditis bacteriophora</name>
    <name type="common">Entomopathogenic nematode worm</name>
    <dbReference type="NCBI Taxonomy" id="37862"/>
    <lineage>
        <taxon>Eukaryota</taxon>
        <taxon>Metazoa</taxon>
        <taxon>Ecdysozoa</taxon>
        <taxon>Nematoda</taxon>
        <taxon>Chromadorea</taxon>
        <taxon>Rhabditida</taxon>
        <taxon>Rhabditina</taxon>
        <taxon>Rhabditomorpha</taxon>
        <taxon>Strongyloidea</taxon>
        <taxon>Heterorhabditidae</taxon>
        <taxon>Heterorhabditis</taxon>
    </lineage>
</organism>